<feature type="coiled-coil region" evidence="1">
    <location>
        <begin position="483"/>
        <end position="510"/>
    </location>
</feature>
<protein>
    <submittedName>
        <fullName evidence="3">Uncharacterized protein</fullName>
    </submittedName>
</protein>
<organism evidence="3 4">
    <name type="scientific">Cladophialophora carrionii</name>
    <dbReference type="NCBI Taxonomy" id="86049"/>
    <lineage>
        <taxon>Eukaryota</taxon>
        <taxon>Fungi</taxon>
        <taxon>Dikarya</taxon>
        <taxon>Ascomycota</taxon>
        <taxon>Pezizomycotina</taxon>
        <taxon>Eurotiomycetes</taxon>
        <taxon>Chaetothyriomycetidae</taxon>
        <taxon>Chaetothyriales</taxon>
        <taxon>Herpotrichiellaceae</taxon>
        <taxon>Cladophialophora</taxon>
    </lineage>
</organism>
<reference evidence="4" key="1">
    <citation type="submission" date="2015-07" db="EMBL/GenBank/DDBJ databases">
        <authorList>
            <person name="Teixeira M.M."/>
            <person name="Souza R.C."/>
            <person name="Almeida L.G."/>
            <person name="Vicente V.A."/>
            <person name="de Hoog S."/>
            <person name="Bocca A.L."/>
            <person name="de Almeida S.R."/>
            <person name="Vasconcelos A.T."/>
            <person name="Felipe M.S."/>
        </authorList>
    </citation>
    <scope>NUCLEOTIDE SEQUENCE [LARGE SCALE GENOMIC DNA]</scope>
    <source>
        <strain evidence="4">KSF</strain>
    </source>
</reference>
<dbReference type="VEuPathDB" id="FungiDB:CLCR_09591"/>
<feature type="region of interest" description="Disordered" evidence="2">
    <location>
        <begin position="1"/>
        <end position="26"/>
    </location>
</feature>
<proteinExistence type="predicted"/>
<keyword evidence="4" id="KW-1185">Reference proteome</keyword>
<feature type="compositionally biased region" description="Polar residues" evidence="2">
    <location>
        <begin position="440"/>
        <end position="461"/>
    </location>
</feature>
<accession>A0A1C1CW48</accession>
<dbReference type="STRING" id="86049.A0A1C1CW48"/>
<dbReference type="Proteomes" id="UP000094526">
    <property type="component" value="Unassembled WGS sequence"/>
</dbReference>
<evidence type="ECO:0000256" key="2">
    <source>
        <dbReference type="SAM" id="MobiDB-lite"/>
    </source>
</evidence>
<name>A0A1C1CW48_9EURO</name>
<dbReference type="AlphaFoldDB" id="A0A1C1CW48"/>
<evidence type="ECO:0000313" key="4">
    <source>
        <dbReference type="Proteomes" id="UP000094526"/>
    </source>
</evidence>
<evidence type="ECO:0000256" key="1">
    <source>
        <dbReference type="SAM" id="Coils"/>
    </source>
</evidence>
<evidence type="ECO:0000313" key="3">
    <source>
        <dbReference type="EMBL" id="OCT52764.1"/>
    </source>
</evidence>
<feature type="region of interest" description="Disordered" evidence="2">
    <location>
        <begin position="430"/>
        <end position="463"/>
    </location>
</feature>
<keyword evidence="1" id="KW-0175">Coiled coil</keyword>
<dbReference type="VEuPathDB" id="FungiDB:G647_04114"/>
<dbReference type="EMBL" id="LGRB01000008">
    <property type="protein sequence ID" value="OCT52764.1"/>
    <property type="molecule type" value="Genomic_DNA"/>
</dbReference>
<gene>
    <name evidence="3" type="ORF">CLCR_09591</name>
</gene>
<comment type="caution">
    <text evidence="3">The sequence shown here is derived from an EMBL/GenBank/DDBJ whole genome shotgun (WGS) entry which is preliminary data.</text>
</comment>
<sequence length="654" mass="73411">MRTAMGFQSHFFNHSRSASRRPSTEKKPRIFIVPGDAAMMENDFADPDYMDGYFDLPPGYEPIGPTSSAEETQDQSTFYDGIQLDPTYGTAYNGVPPGYEPYGPTSSAMTSQDQFDFTDSVQLDPTYREVDHGIPPGYEPYGPTPSPFDDLDALFAADSSFPLDPQIQEMHNGVSLEIVLNDSQTQEMHNGVPHEIIHIDPQIQEMHNGIQPGIGHYVPQIQEMHNGVQPEIVHHDPHQPTETFQDASTSISTVQVGPDDDDDECQKGTITRSEFEGTTAVIATVQADPSGDDDDCCMITRSEFEATTTVVNSVRADADDGADDCRIITRDEFEAAPAVIAWRRTELAFLQPVEYDEDDLREVPDMLNERQFNEIFFPEYGFLDDSEDVTNTDWALRDDLSYNDEREFNALDFPEDAANPDGTIIVKREEEEESHGGPSGTENFSTPSAETTVQDPSTSDPNAELDDVFLADDAAVHSRWSQLQRISTNLDRVQEVIRDDEAKIKAQLEELWVDNTDVRRRGLRGGTARKNRKDHGNYVKFGETAAMSAEFHQHRLDVEKQDYEGRNRQAGLAALRDMFEQTHEWIAKQLEVCADMMRSMAIAAHFVRVPAVDAKLSNMHAIVFGEPEENRSAKIADIEKMLAAFAEEYHLNLE</sequence>
<dbReference type="OrthoDB" id="4146306at2759"/>